<dbReference type="InterPro" id="IPR050595">
    <property type="entry name" value="Bact_response_regulator"/>
</dbReference>
<evidence type="ECO:0000313" key="5">
    <source>
        <dbReference type="Proteomes" id="UP000702544"/>
    </source>
</evidence>
<dbReference type="PANTHER" id="PTHR44591:SF19">
    <property type="entry name" value="TWO-COMPONENT RESPONSE REGULATOR-RELATED"/>
    <property type="match status" value="1"/>
</dbReference>
<feature type="modified residue" description="4-aspartylphosphate" evidence="2">
    <location>
        <position position="58"/>
    </location>
</feature>
<dbReference type="InterPro" id="IPR001789">
    <property type="entry name" value="Sig_transdc_resp-reg_receiver"/>
</dbReference>
<organism evidence="4 5">
    <name type="scientific">Candidatus Kutchimonas denitrificans</name>
    <dbReference type="NCBI Taxonomy" id="3056748"/>
    <lineage>
        <taxon>Bacteria</taxon>
        <taxon>Pseudomonadati</taxon>
        <taxon>Gemmatimonadota</taxon>
        <taxon>Gemmatimonadia</taxon>
        <taxon>Candidatus Palauibacterales</taxon>
        <taxon>Candidatus Palauibacteraceae</taxon>
        <taxon>Candidatus Kutchimonas</taxon>
    </lineage>
</organism>
<dbReference type="SUPFAM" id="SSF52172">
    <property type="entry name" value="CheY-like"/>
    <property type="match status" value="1"/>
</dbReference>
<evidence type="ECO:0000256" key="2">
    <source>
        <dbReference type="PROSITE-ProRule" id="PRU00169"/>
    </source>
</evidence>
<comment type="caution">
    <text evidence="4">The sequence shown here is derived from an EMBL/GenBank/DDBJ whole genome shotgun (WGS) entry which is preliminary data.</text>
</comment>
<dbReference type="PROSITE" id="PS50110">
    <property type="entry name" value="RESPONSE_REGULATORY"/>
    <property type="match status" value="1"/>
</dbReference>
<proteinExistence type="predicted"/>
<sequence>MTEESEARILLVDDEEMVLTALRSFLQLETPYEVVTHTSPLDALESVNGQPIDVVIADFMMPEMDGVTFLKEVRDRRPEATRILLTGYADKENAIRAINEAGLYYYLEKPWDNEKLQVIVRNGVERAALFRELDARASELESAHDDLDGIRKRLIKALL</sequence>
<evidence type="ECO:0000259" key="3">
    <source>
        <dbReference type="PROSITE" id="PS50110"/>
    </source>
</evidence>
<dbReference type="PANTHER" id="PTHR44591">
    <property type="entry name" value="STRESS RESPONSE REGULATOR PROTEIN 1"/>
    <property type="match status" value="1"/>
</dbReference>
<dbReference type="EMBL" id="JAACAK010000032">
    <property type="protein sequence ID" value="NIR74268.1"/>
    <property type="molecule type" value="Genomic_DNA"/>
</dbReference>
<accession>A0AAE5CB91</accession>
<keyword evidence="1 2" id="KW-0597">Phosphoprotein</keyword>
<dbReference type="Gene3D" id="3.40.50.2300">
    <property type="match status" value="1"/>
</dbReference>
<dbReference type="InterPro" id="IPR011006">
    <property type="entry name" value="CheY-like_superfamily"/>
</dbReference>
<evidence type="ECO:0000256" key="1">
    <source>
        <dbReference type="ARBA" id="ARBA00022553"/>
    </source>
</evidence>
<dbReference type="Pfam" id="PF00072">
    <property type="entry name" value="Response_reg"/>
    <property type="match status" value="1"/>
</dbReference>
<dbReference type="CDD" id="cd17569">
    <property type="entry name" value="REC_HupR-like"/>
    <property type="match status" value="1"/>
</dbReference>
<gene>
    <name evidence="4" type="ORF">GWO12_04020</name>
</gene>
<name>A0AAE5CB91_9BACT</name>
<dbReference type="AlphaFoldDB" id="A0AAE5CB91"/>
<reference evidence="4 5" key="1">
    <citation type="submission" date="2020-01" db="EMBL/GenBank/DDBJ databases">
        <title>Genomes assembled from Gulf of Kutch pelagic sediment metagenomes.</title>
        <authorList>
            <person name="Chandrashekar M."/>
            <person name="Mahajan M.S."/>
            <person name="Dave K.J."/>
            <person name="Vatsa P."/>
            <person name="Nathani N.M."/>
        </authorList>
    </citation>
    <scope>NUCLEOTIDE SEQUENCE [LARGE SCALE GENOMIC DNA]</scope>
    <source>
        <strain evidence="4">KS3-K002</strain>
    </source>
</reference>
<dbReference type="Proteomes" id="UP000702544">
    <property type="component" value="Unassembled WGS sequence"/>
</dbReference>
<dbReference type="GO" id="GO:0000160">
    <property type="term" value="P:phosphorelay signal transduction system"/>
    <property type="evidence" value="ECO:0007669"/>
    <property type="project" value="InterPro"/>
</dbReference>
<evidence type="ECO:0000313" key="4">
    <source>
        <dbReference type="EMBL" id="NIR74268.1"/>
    </source>
</evidence>
<feature type="domain" description="Response regulatory" evidence="3">
    <location>
        <begin position="8"/>
        <end position="124"/>
    </location>
</feature>
<protein>
    <submittedName>
        <fullName evidence="4">Response regulator</fullName>
    </submittedName>
</protein>
<dbReference type="SMART" id="SM00448">
    <property type="entry name" value="REC"/>
    <property type="match status" value="1"/>
</dbReference>